<evidence type="ECO:0000313" key="2">
    <source>
        <dbReference type="EMBL" id="CUV15971.1"/>
    </source>
</evidence>
<dbReference type="EMBL" id="LN899819">
    <property type="protein sequence ID" value="CUV15971.1"/>
    <property type="molecule type" value="Genomic_DNA"/>
</dbReference>
<evidence type="ECO:0000259" key="1">
    <source>
        <dbReference type="Pfam" id="PF16657"/>
    </source>
</evidence>
<organism evidence="2">
    <name type="scientific">Ralstonia solanacearum</name>
    <name type="common">Pseudomonas solanacearum</name>
    <dbReference type="NCBI Taxonomy" id="305"/>
    <lineage>
        <taxon>Bacteria</taxon>
        <taxon>Pseudomonadati</taxon>
        <taxon>Pseudomonadota</taxon>
        <taxon>Betaproteobacteria</taxon>
        <taxon>Burkholderiales</taxon>
        <taxon>Burkholderiaceae</taxon>
        <taxon>Ralstonia</taxon>
        <taxon>Ralstonia solanacearum species complex</taxon>
    </lineage>
</organism>
<dbReference type="Pfam" id="PF16657">
    <property type="entry name" value="Malt_amylase_C"/>
    <property type="match status" value="1"/>
</dbReference>
<dbReference type="AlphaFoldDB" id="A0A0S4U1G6"/>
<gene>
    <name evidence="2" type="ORF">RUN39_v1_3420001</name>
</gene>
<dbReference type="SUPFAM" id="SSF51011">
    <property type="entry name" value="Glycosyl hydrolase domain"/>
    <property type="match status" value="1"/>
</dbReference>
<reference evidence="2" key="1">
    <citation type="submission" date="2015-10" db="EMBL/GenBank/DDBJ databases">
        <authorList>
            <person name="Gilbert D.G."/>
        </authorList>
    </citation>
    <scope>NUCLEOTIDE SEQUENCE</scope>
    <source>
        <strain evidence="2">Phyl III-seqv23</strain>
    </source>
</reference>
<dbReference type="InterPro" id="IPR013780">
    <property type="entry name" value="Glyco_hydro_b"/>
</dbReference>
<proteinExistence type="predicted"/>
<feature type="domain" description="Maltogenic amylase-like C-terminal" evidence="1">
    <location>
        <begin position="2"/>
        <end position="41"/>
    </location>
</feature>
<dbReference type="Gene3D" id="2.60.40.1180">
    <property type="entry name" value="Golgi alpha-mannosidase II"/>
    <property type="match status" value="1"/>
</dbReference>
<dbReference type="InterPro" id="IPR032091">
    <property type="entry name" value="Malt_amylase-like_C"/>
</dbReference>
<sequence>MLAYIRALEGQSHDHPPILCVANLSRASQAVELDLSGYAPVSYTHLRAHETRGNLVCRLLLEKKKR</sequence>
<accession>A0A0S4U1G6</accession>
<protein>
    <recommendedName>
        <fullName evidence="1">Maltogenic amylase-like C-terminal domain-containing protein</fullName>
    </recommendedName>
</protein>
<name>A0A0S4U1G6_RALSL</name>